<dbReference type="Pfam" id="PF07310">
    <property type="entry name" value="PAS_5"/>
    <property type="match status" value="1"/>
</dbReference>
<comment type="caution">
    <text evidence="2">The sequence shown here is derived from an EMBL/GenBank/DDBJ whole genome shotgun (WGS) entry which is preliminary data.</text>
</comment>
<reference evidence="2" key="1">
    <citation type="submission" date="2022-05" db="EMBL/GenBank/DDBJ databases">
        <authorList>
            <person name="Park J.-S."/>
        </authorList>
    </citation>
    <scope>NUCLEOTIDE SEQUENCE</scope>
    <source>
        <strain evidence="2">2012CJ41-6</strain>
    </source>
</reference>
<feature type="region of interest" description="Disordered" evidence="1">
    <location>
        <begin position="188"/>
        <end position="218"/>
    </location>
</feature>
<dbReference type="Proteomes" id="UP001203880">
    <property type="component" value="Unassembled WGS sequence"/>
</dbReference>
<evidence type="ECO:0000313" key="2">
    <source>
        <dbReference type="EMBL" id="MCL6282124.1"/>
    </source>
</evidence>
<evidence type="ECO:0000256" key="1">
    <source>
        <dbReference type="SAM" id="MobiDB-lite"/>
    </source>
</evidence>
<proteinExistence type="predicted"/>
<protein>
    <submittedName>
        <fullName evidence="2">PAS domain-containing protein</fullName>
    </submittedName>
</protein>
<gene>
    <name evidence="2" type="ORF">M3P21_01155</name>
</gene>
<sequence>MKPLARPAQLSGKGSKIVTLDSFRPRASLSPLRQAEAYWAALRQGDGVPKRAAIDPRGLSNLLQYAFILERVAPGLARFRLAGQHLTQLMDMEVSGVPLTALFAGPDRQAVSDHLTRLFDGPAIVDLTLCGQRRFGRKTPTARMILLPLRSECGNVDRALGVIVSEDASAKGIGQMHIETAHHRAISPELEPGRCAGTGATAPTRDRSGLRLEPVRET</sequence>
<accession>A0ABT0PZM6</accession>
<dbReference type="EMBL" id="JAMFMB010000001">
    <property type="protein sequence ID" value="MCL6282124.1"/>
    <property type="molecule type" value="Genomic_DNA"/>
</dbReference>
<organism evidence="2 3">
    <name type="scientific">Ruegeria spongiae</name>
    <dbReference type="NCBI Taxonomy" id="2942209"/>
    <lineage>
        <taxon>Bacteria</taxon>
        <taxon>Pseudomonadati</taxon>
        <taxon>Pseudomonadota</taxon>
        <taxon>Alphaproteobacteria</taxon>
        <taxon>Rhodobacterales</taxon>
        <taxon>Roseobacteraceae</taxon>
        <taxon>Ruegeria</taxon>
    </lineage>
</organism>
<evidence type="ECO:0000313" key="3">
    <source>
        <dbReference type="Proteomes" id="UP001203880"/>
    </source>
</evidence>
<feature type="compositionally biased region" description="Basic and acidic residues" evidence="1">
    <location>
        <begin position="204"/>
        <end position="218"/>
    </location>
</feature>
<dbReference type="InterPro" id="IPR009922">
    <property type="entry name" value="DUF1457"/>
</dbReference>
<name>A0ABT0PZM6_9RHOB</name>
<keyword evidence="3" id="KW-1185">Reference proteome</keyword>
<dbReference type="RefSeq" id="WP_249706121.1">
    <property type="nucleotide sequence ID" value="NZ_JAMFMB010000001.1"/>
</dbReference>